<dbReference type="InterPro" id="IPR018584">
    <property type="entry name" value="GT87"/>
</dbReference>
<accession>A0A1F7X3X6</accession>
<feature type="transmembrane region" description="Helical" evidence="8">
    <location>
        <begin position="344"/>
        <end position="365"/>
    </location>
</feature>
<evidence type="ECO:0000256" key="6">
    <source>
        <dbReference type="ARBA" id="ARBA00023136"/>
    </source>
</evidence>
<sequence length="401" mass="45843">MKKLLVLAILLRLLIMPFFFHPDIKTYHFQASFLRQGVVNIYPYLIDNREKLPLKEEFVYFPLTYFFLGGYQALVSPLLGENFTAWLSDATGRGVESPGIFRYLFVLKLPYLVLDIAIAYLLMGFFEKQEDKKKVFTIWLFNPFTLILLYFFSNVDIIPVFLVLASLLAMKKNKPLGASVLMGLAVGFKAYPVLFFPFLLAKMEKWSERITASLVFLATLAVIILPFWSPAFVASSFASGLTTRILEAGISISGGEKILVVPVALVGLYLFSWFRPKTALWKYYLSALLIVIPFIHFHIQWLLWIMPSFVILWAEENRYSWLLVLASVSAFAVPFLYNDKFMSVSLLTPISRWFGLIPAPFAIVQRLGDPYLIQGLIHSIFVGCSLGLIWKLLKGYKNEQT</sequence>
<evidence type="ECO:0000256" key="5">
    <source>
        <dbReference type="ARBA" id="ARBA00022989"/>
    </source>
</evidence>
<dbReference type="Proteomes" id="UP000176778">
    <property type="component" value="Unassembled WGS sequence"/>
</dbReference>
<evidence type="ECO:0000256" key="1">
    <source>
        <dbReference type="ARBA" id="ARBA00004651"/>
    </source>
</evidence>
<feature type="transmembrane region" description="Helical" evidence="8">
    <location>
        <begin position="147"/>
        <end position="170"/>
    </location>
</feature>
<dbReference type="GO" id="GO:0005886">
    <property type="term" value="C:plasma membrane"/>
    <property type="evidence" value="ECO:0007669"/>
    <property type="project" value="UniProtKB-SubCell"/>
</dbReference>
<keyword evidence="2" id="KW-1003">Cell membrane</keyword>
<feature type="transmembrane region" description="Helical" evidence="8">
    <location>
        <begin position="58"/>
        <end position="80"/>
    </location>
</feature>
<comment type="similarity">
    <text evidence="7">Belongs to the glycosyltransferase 87 family.</text>
</comment>
<protein>
    <recommendedName>
        <fullName evidence="11">DUF2029 domain-containing protein</fullName>
    </recommendedName>
</protein>
<evidence type="ECO:0000256" key="2">
    <source>
        <dbReference type="ARBA" id="ARBA00022475"/>
    </source>
</evidence>
<feature type="transmembrane region" description="Helical" evidence="8">
    <location>
        <begin position="283"/>
        <end position="306"/>
    </location>
</feature>
<feature type="transmembrane region" description="Helical" evidence="8">
    <location>
        <begin position="176"/>
        <end position="198"/>
    </location>
</feature>
<proteinExistence type="inferred from homology"/>
<organism evidence="9 10">
    <name type="scientific">Candidatus Woesebacteria bacterium RBG_13_46_13</name>
    <dbReference type="NCBI Taxonomy" id="1802479"/>
    <lineage>
        <taxon>Bacteria</taxon>
        <taxon>Candidatus Woeseibacteriota</taxon>
    </lineage>
</organism>
<evidence type="ECO:0000313" key="9">
    <source>
        <dbReference type="EMBL" id="OGM09409.1"/>
    </source>
</evidence>
<feature type="transmembrane region" description="Helical" evidence="8">
    <location>
        <begin position="210"/>
        <end position="228"/>
    </location>
</feature>
<feature type="transmembrane region" description="Helical" evidence="8">
    <location>
        <begin position="248"/>
        <end position="271"/>
    </location>
</feature>
<reference evidence="9 10" key="1">
    <citation type="journal article" date="2016" name="Nat. Commun.">
        <title>Thousands of microbial genomes shed light on interconnected biogeochemical processes in an aquifer system.</title>
        <authorList>
            <person name="Anantharaman K."/>
            <person name="Brown C.T."/>
            <person name="Hug L.A."/>
            <person name="Sharon I."/>
            <person name="Castelle C.J."/>
            <person name="Probst A.J."/>
            <person name="Thomas B.C."/>
            <person name="Singh A."/>
            <person name="Wilkins M.J."/>
            <person name="Karaoz U."/>
            <person name="Brodie E.L."/>
            <person name="Williams K.H."/>
            <person name="Hubbard S.S."/>
            <person name="Banfield J.F."/>
        </authorList>
    </citation>
    <scope>NUCLEOTIDE SEQUENCE [LARGE SCALE GENOMIC DNA]</scope>
</reference>
<evidence type="ECO:0000256" key="3">
    <source>
        <dbReference type="ARBA" id="ARBA00022679"/>
    </source>
</evidence>
<gene>
    <name evidence="9" type="ORF">A2Y68_00350</name>
</gene>
<keyword evidence="3" id="KW-0808">Transferase</keyword>
<evidence type="ECO:0000256" key="8">
    <source>
        <dbReference type="SAM" id="Phobius"/>
    </source>
</evidence>
<keyword evidence="6 8" id="KW-0472">Membrane</keyword>
<evidence type="ECO:0000313" key="10">
    <source>
        <dbReference type="Proteomes" id="UP000176778"/>
    </source>
</evidence>
<comment type="caution">
    <text evidence="9">The sequence shown here is derived from an EMBL/GenBank/DDBJ whole genome shotgun (WGS) entry which is preliminary data.</text>
</comment>
<evidence type="ECO:0008006" key="11">
    <source>
        <dbReference type="Google" id="ProtNLM"/>
    </source>
</evidence>
<dbReference type="GO" id="GO:0016758">
    <property type="term" value="F:hexosyltransferase activity"/>
    <property type="evidence" value="ECO:0007669"/>
    <property type="project" value="InterPro"/>
</dbReference>
<feature type="transmembrane region" description="Helical" evidence="8">
    <location>
        <begin position="100"/>
        <end position="126"/>
    </location>
</feature>
<dbReference type="EMBL" id="MGFR01000005">
    <property type="protein sequence ID" value="OGM09409.1"/>
    <property type="molecule type" value="Genomic_DNA"/>
</dbReference>
<dbReference type="AlphaFoldDB" id="A0A1F7X3X6"/>
<dbReference type="STRING" id="1802479.A2Y68_00350"/>
<feature type="transmembrane region" description="Helical" evidence="8">
    <location>
        <begin position="318"/>
        <end position="337"/>
    </location>
</feature>
<keyword evidence="4 8" id="KW-0812">Transmembrane</keyword>
<keyword evidence="5 8" id="KW-1133">Transmembrane helix</keyword>
<feature type="transmembrane region" description="Helical" evidence="8">
    <location>
        <begin position="371"/>
        <end position="393"/>
    </location>
</feature>
<dbReference type="Pfam" id="PF09594">
    <property type="entry name" value="GT87"/>
    <property type="match status" value="1"/>
</dbReference>
<evidence type="ECO:0000256" key="4">
    <source>
        <dbReference type="ARBA" id="ARBA00022692"/>
    </source>
</evidence>
<evidence type="ECO:0000256" key="7">
    <source>
        <dbReference type="ARBA" id="ARBA00024033"/>
    </source>
</evidence>
<name>A0A1F7X3X6_9BACT</name>
<comment type="subcellular location">
    <subcellularLocation>
        <location evidence="1">Cell membrane</location>
        <topology evidence="1">Multi-pass membrane protein</topology>
    </subcellularLocation>
</comment>